<dbReference type="STRING" id="45072.Lqua_0527"/>
<evidence type="ECO:0000313" key="4">
    <source>
        <dbReference type="Proteomes" id="UP000054639"/>
    </source>
</evidence>
<dbReference type="Proteomes" id="UP000054639">
    <property type="component" value="Unassembled WGS sequence"/>
</dbReference>
<keyword evidence="1" id="KW-1133">Transmembrane helix</keyword>
<proteinExistence type="predicted"/>
<dbReference type="EMBL" id="LNYR01000006">
    <property type="protein sequence ID" value="KTD52694.1"/>
    <property type="molecule type" value="Genomic_DNA"/>
</dbReference>
<accession>A0A378KZT2</accession>
<keyword evidence="4" id="KW-1185">Reference proteome</keyword>
<evidence type="ECO:0000313" key="2">
    <source>
        <dbReference type="EMBL" id="KTD52694.1"/>
    </source>
</evidence>
<evidence type="ECO:0000313" key="5">
    <source>
        <dbReference type="Proteomes" id="UP000254230"/>
    </source>
</evidence>
<dbReference type="AlphaFoldDB" id="A0A378KZT2"/>
<feature type="transmembrane region" description="Helical" evidence="1">
    <location>
        <begin position="12"/>
        <end position="30"/>
    </location>
</feature>
<protein>
    <recommendedName>
        <fullName evidence="6">Transmembrane protein</fullName>
    </recommendedName>
</protein>
<feature type="transmembrane region" description="Helical" evidence="1">
    <location>
        <begin position="36"/>
        <end position="56"/>
    </location>
</feature>
<dbReference type="EMBL" id="UGOW01000001">
    <property type="protein sequence ID" value="STY19111.1"/>
    <property type="molecule type" value="Genomic_DNA"/>
</dbReference>
<gene>
    <name evidence="2" type="ORF">Lqua_0527</name>
    <name evidence="3" type="ORF">NCTC12376_02941</name>
</gene>
<dbReference type="RefSeq" id="WP_058472743.1">
    <property type="nucleotide sequence ID" value="NZ_CAAAIL010000011.1"/>
</dbReference>
<organism evidence="3 5">
    <name type="scientific">Legionella quateirensis</name>
    <dbReference type="NCBI Taxonomy" id="45072"/>
    <lineage>
        <taxon>Bacteria</taxon>
        <taxon>Pseudomonadati</taxon>
        <taxon>Pseudomonadota</taxon>
        <taxon>Gammaproteobacteria</taxon>
        <taxon>Legionellales</taxon>
        <taxon>Legionellaceae</taxon>
        <taxon>Legionella</taxon>
    </lineage>
</organism>
<sequence length="76" mass="8579">MSNKLEKIFENLVPFIVIGVGIAIVIGLLFMFFYVAIWGVVIGGILYLAALAKQYFFPSESTKKEQGRIIEHDDKK</sequence>
<evidence type="ECO:0000313" key="3">
    <source>
        <dbReference type="EMBL" id="STY19111.1"/>
    </source>
</evidence>
<evidence type="ECO:0008006" key="6">
    <source>
        <dbReference type="Google" id="ProtNLM"/>
    </source>
</evidence>
<keyword evidence="1" id="KW-0472">Membrane</keyword>
<name>A0A378KZT2_9GAMM</name>
<reference evidence="2 4" key="1">
    <citation type="submission" date="2015-11" db="EMBL/GenBank/DDBJ databases">
        <title>Genomic analysis of 38 Legionella species identifies large and diverse effector repertoires.</title>
        <authorList>
            <person name="Burstein D."/>
            <person name="Amaro F."/>
            <person name="Zusman T."/>
            <person name="Lifshitz Z."/>
            <person name="Cohen O."/>
            <person name="Gilbert J.A."/>
            <person name="Pupko T."/>
            <person name="Shuman H.A."/>
            <person name="Segal G."/>
        </authorList>
    </citation>
    <scope>NUCLEOTIDE SEQUENCE [LARGE SCALE GENOMIC DNA]</scope>
    <source>
        <strain evidence="2 4">ATCC 49507</strain>
    </source>
</reference>
<keyword evidence="1" id="KW-0812">Transmembrane</keyword>
<evidence type="ECO:0000256" key="1">
    <source>
        <dbReference type="SAM" id="Phobius"/>
    </source>
</evidence>
<dbReference type="Proteomes" id="UP000254230">
    <property type="component" value="Unassembled WGS sequence"/>
</dbReference>
<reference evidence="3 5" key="2">
    <citation type="submission" date="2018-06" db="EMBL/GenBank/DDBJ databases">
        <authorList>
            <consortium name="Pathogen Informatics"/>
            <person name="Doyle S."/>
        </authorList>
    </citation>
    <scope>NUCLEOTIDE SEQUENCE [LARGE SCALE GENOMIC DNA]</scope>
    <source>
        <strain evidence="3 5">NCTC12376</strain>
    </source>
</reference>
<dbReference type="OrthoDB" id="5653660at2"/>